<dbReference type="STRING" id="56857.A0A200RCP8"/>
<reference evidence="4 5" key="1">
    <citation type="journal article" date="2017" name="Mol. Plant">
        <title>The Genome of Medicinal Plant Macleaya cordata Provides New Insights into Benzylisoquinoline Alkaloids Metabolism.</title>
        <authorList>
            <person name="Liu X."/>
            <person name="Liu Y."/>
            <person name="Huang P."/>
            <person name="Ma Y."/>
            <person name="Qing Z."/>
            <person name="Tang Q."/>
            <person name="Cao H."/>
            <person name="Cheng P."/>
            <person name="Zheng Y."/>
            <person name="Yuan Z."/>
            <person name="Zhou Y."/>
            <person name="Liu J."/>
            <person name="Tang Z."/>
            <person name="Zhuo Y."/>
            <person name="Zhang Y."/>
            <person name="Yu L."/>
            <person name="Huang J."/>
            <person name="Yang P."/>
            <person name="Peng Q."/>
            <person name="Zhang J."/>
            <person name="Jiang W."/>
            <person name="Zhang Z."/>
            <person name="Lin K."/>
            <person name="Ro D.K."/>
            <person name="Chen X."/>
            <person name="Xiong X."/>
            <person name="Shang Y."/>
            <person name="Huang S."/>
            <person name="Zeng J."/>
        </authorList>
    </citation>
    <scope>NUCLEOTIDE SEQUENCE [LARGE SCALE GENOMIC DNA]</scope>
    <source>
        <strain evidence="5">cv. BLH2017</strain>
        <tissue evidence="4">Root</tissue>
    </source>
</reference>
<proteinExistence type="inferred from homology"/>
<organism evidence="4 5">
    <name type="scientific">Macleaya cordata</name>
    <name type="common">Five-seeded plume-poppy</name>
    <name type="synonym">Bocconia cordata</name>
    <dbReference type="NCBI Taxonomy" id="56857"/>
    <lineage>
        <taxon>Eukaryota</taxon>
        <taxon>Viridiplantae</taxon>
        <taxon>Streptophyta</taxon>
        <taxon>Embryophyta</taxon>
        <taxon>Tracheophyta</taxon>
        <taxon>Spermatophyta</taxon>
        <taxon>Magnoliopsida</taxon>
        <taxon>Ranunculales</taxon>
        <taxon>Papaveraceae</taxon>
        <taxon>Papaveroideae</taxon>
        <taxon>Macleaya</taxon>
    </lineage>
</organism>
<dbReference type="Proteomes" id="UP000195402">
    <property type="component" value="Unassembled WGS sequence"/>
</dbReference>
<keyword evidence="3" id="KW-0012">Acyltransferase</keyword>
<evidence type="ECO:0000256" key="1">
    <source>
        <dbReference type="ARBA" id="ARBA00009861"/>
    </source>
</evidence>
<dbReference type="Pfam" id="PF02458">
    <property type="entry name" value="Transferase"/>
    <property type="match status" value="1"/>
</dbReference>
<comment type="caution">
    <text evidence="4">The sequence shown here is derived from an EMBL/GenBank/DDBJ whole genome shotgun (WGS) entry which is preliminary data.</text>
</comment>
<evidence type="ECO:0000313" key="4">
    <source>
        <dbReference type="EMBL" id="OVA20489.1"/>
    </source>
</evidence>
<gene>
    <name evidence="4" type="ORF">BVC80_1065g39</name>
</gene>
<protein>
    <submittedName>
        <fullName evidence="4">Transferase</fullName>
    </submittedName>
</protein>
<sequence>MEVTRMKAAAATGSLPKPAPVVVSVVNHGVNMRGRMNPPLPNVSFGNIVTVATATSSMGGGAIDVVDESLDGLVSQLRSAIKKIDGDYIGKLQSGEFLRSIEEYCRLQNDDDDVENKVEVYWMTSWCKFPIYESDFGWGKPILVSCSANQPYKNVIVLMDTRW</sequence>
<keyword evidence="5" id="KW-1185">Reference proteome</keyword>
<dbReference type="OrthoDB" id="1932220at2759"/>
<keyword evidence="2 4" id="KW-0808">Transferase</keyword>
<dbReference type="InParanoid" id="A0A200RCP8"/>
<dbReference type="InterPro" id="IPR023213">
    <property type="entry name" value="CAT-like_dom_sf"/>
</dbReference>
<accession>A0A200RCP8</accession>
<evidence type="ECO:0000313" key="5">
    <source>
        <dbReference type="Proteomes" id="UP000195402"/>
    </source>
</evidence>
<dbReference type="AlphaFoldDB" id="A0A200RCP8"/>
<dbReference type="EMBL" id="MVGT01000078">
    <property type="protein sequence ID" value="OVA20489.1"/>
    <property type="molecule type" value="Genomic_DNA"/>
</dbReference>
<evidence type="ECO:0000256" key="3">
    <source>
        <dbReference type="ARBA" id="ARBA00023315"/>
    </source>
</evidence>
<dbReference type="GO" id="GO:0016746">
    <property type="term" value="F:acyltransferase activity"/>
    <property type="evidence" value="ECO:0007669"/>
    <property type="project" value="UniProtKB-KW"/>
</dbReference>
<dbReference type="OMA" id="RSIEEYC"/>
<name>A0A200RCP8_MACCD</name>
<comment type="similarity">
    <text evidence="1">Belongs to the plant acyltransferase family.</text>
</comment>
<evidence type="ECO:0000256" key="2">
    <source>
        <dbReference type="ARBA" id="ARBA00022679"/>
    </source>
</evidence>
<dbReference type="Gene3D" id="3.30.559.10">
    <property type="entry name" value="Chloramphenicol acetyltransferase-like domain"/>
    <property type="match status" value="1"/>
</dbReference>
<dbReference type="PANTHER" id="PTHR31623:SF17">
    <property type="entry name" value="F21J9.9"/>
    <property type="match status" value="1"/>
</dbReference>
<dbReference type="PANTHER" id="PTHR31623">
    <property type="entry name" value="F21J9.9"/>
    <property type="match status" value="1"/>
</dbReference>